<sequence>MSSEDAPWVLALDGVECRICGHSIKLHISTARTAGPRASRAMHGETRTMHAACWKIVERIWKSEFTMAELDGFLDVSSDLAPFLPEMPYKVSPIEIDAGLTSEISGQTSHQNSITISASEGFLTTLETEGLKKPMLPDMRHYALPSDLDRHVRRWLSDSEAEDVESLQNPTLGYWSSVARMLENHPQFSNVPPAEVAEDITQTLKHLYDGGLGCFPHLANYDSVHANAMTIVLTLLRLPLEDIQGVPI</sequence>
<comment type="caution">
    <text evidence="1">The sequence shown here is derived from an EMBL/GenBank/DDBJ whole genome shotgun (WGS) entry which is preliminary data.</text>
</comment>
<reference evidence="1" key="1">
    <citation type="journal article" date="2023" name="IMA Fungus">
        <title>Comparative genomic study of the Penicillium genus elucidates a diverse pangenome and 15 lateral gene transfer events.</title>
        <authorList>
            <person name="Petersen C."/>
            <person name="Sorensen T."/>
            <person name="Nielsen M.R."/>
            <person name="Sondergaard T.E."/>
            <person name="Sorensen J.L."/>
            <person name="Fitzpatrick D.A."/>
            <person name="Frisvad J.C."/>
            <person name="Nielsen K.L."/>
        </authorList>
    </citation>
    <scope>NUCLEOTIDE SEQUENCE</scope>
    <source>
        <strain evidence="1">IBT 15450</strain>
    </source>
</reference>
<evidence type="ECO:0000313" key="1">
    <source>
        <dbReference type="EMBL" id="KAJ6030299.1"/>
    </source>
</evidence>
<dbReference type="Proteomes" id="UP001219568">
    <property type="component" value="Unassembled WGS sequence"/>
</dbReference>
<dbReference type="AlphaFoldDB" id="A0AAD6I5C0"/>
<accession>A0AAD6I5C0</accession>
<organism evidence="1 2">
    <name type="scientific">Penicillium canescens</name>
    <dbReference type="NCBI Taxonomy" id="5083"/>
    <lineage>
        <taxon>Eukaryota</taxon>
        <taxon>Fungi</taxon>
        <taxon>Dikarya</taxon>
        <taxon>Ascomycota</taxon>
        <taxon>Pezizomycotina</taxon>
        <taxon>Eurotiomycetes</taxon>
        <taxon>Eurotiomycetidae</taxon>
        <taxon>Eurotiales</taxon>
        <taxon>Aspergillaceae</taxon>
        <taxon>Penicillium</taxon>
    </lineage>
</organism>
<protein>
    <submittedName>
        <fullName evidence="1">Poly(ADP-ribose) glycohydrolase isoform</fullName>
    </submittedName>
</protein>
<name>A0AAD6I5C0_PENCN</name>
<evidence type="ECO:0000313" key="2">
    <source>
        <dbReference type="Proteomes" id="UP001219568"/>
    </source>
</evidence>
<dbReference type="EMBL" id="JAQJZL010000014">
    <property type="protein sequence ID" value="KAJ6030299.1"/>
    <property type="molecule type" value="Genomic_DNA"/>
</dbReference>
<reference evidence="1" key="2">
    <citation type="submission" date="2023-01" db="EMBL/GenBank/DDBJ databases">
        <authorList>
            <person name="Petersen C."/>
        </authorList>
    </citation>
    <scope>NUCLEOTIDE SEQUENCE</scope>
    <source>
        <strain evidence="1">IBT 15450</strain>
    </source>
</reference>
<gene>
    <name evidence="1" type="ORF">N7460_010565</name>
</gene>
<keyword evidence="2" id="KW-1185">Reference proteome</keyword>
<proteinExistence type="predicted"/>